<keyword evidence="9 12" id="KW-0472">Membrane</keyword>
<dbReference type="HOGENOM" id="CLU_011722_1_1_1"/>
<dbReference type="Gene3D" id="1.10.287.70">
    <property type="match status" value="1"/>
</dbReference>
<feature type="transmembrane region" description="Helical" evidence="12">
    <location>
        <begin position="227"/>
        <end position="248"/>
    </location>
</feature>
<dbReference type="EnsemblProtists" id="EOD20479">
    <property type="protein sequence ID" value="EOD20479"/>
    <property type="gene ID" value="EMIHUDRAFT_101833"/>
</dbReference>
<dbReference type="PaxDb" id="2903-EOD20479"/>
<evidence type="ECO:0000256" key="6">
    <source>
        <dbReference type="ARBA" id="ARBA00022958"/>
    </source>
</evidence>
<dbReference type="SUPFAM" id="SSF81324">
    <property type="entry name" value="Voltage-gated potassium channels"/>
    <property type="match status" value="1"/>
</dbReference>
<keyword evidence="10" id="KW-0407">Ion channel</keyword>
<feature type="region of interest" description="Disordered" evidence="11">
    <location>
        <begin position="29"/>
        <end position="50"/>
    </location>
</feature>
<evidence type="ECO:0000256" key="7">
    <source>
        <dbReference type="ARBA" id="ARBA00022989"/>
    </source>
</evidence>
<evidence type="ECO:0000256" key="12">
    <source>
        <dbReference type="SAM" id="Phobius"/>
    </source>
</evidence>
<evidence type="ECO:0000256" key="3">
    <source>
        <dbReference type="ARBA" id="ARBA00022538"/>
    </source>
</evidence>
<evidence type="ECO:0000313" key="14">
    <source>
        <dbReference type="EnsemblProtists" id="EOD20479"/>
    </source>
</evidence>
<accession>A0A0D3JAE4</accession>
<evidence type="ECO:0000259" key="13">
    <source>
        <dbReference type="Pfam" id="PF00520"/>
    </source>
</evidence>
<keyword evidence="6" id="KW-0630">Potassium</keyword>
<organism evidence="14 15">
    <name type="scientific">Emiliania huxleyi (strain CCMP1516)</name>
    <dbReference type="NCBI Taxonomy" id="280463"/>
    <lineage>
        <taxon>Eukaryota</taxon>
        <taxon>Haptista</taxon>
        <taxon>Haptophyta</taxon>
        <taxon>Prymnesiophyceae</taxon>
        <taxon>Isochrysidales</taxon>
        <taxon>Noelaerhabdaceae</taxon>
        <taxon>Emiliania</taxon>
    </lineage>
</organism>
<evidence type="ECO:0000256" key="10">
    <source>
        <dbReference type="ARBA" id="ARBA00023303"/>
    </source>
</evidence>
<evidence type="ECO:0000313" key="15">
    <source>
        <dbReference type="Proteomes" id="UP000013827"/>
    </source>
</evidence>
<evidence type="ECO:0000256" key="8">
    <source>
        <dbReference type="ARBA" id="ARBA00023065"/>
    </source>
</evidence>
<dbReference type="PANTHER" id="PTHR11537">
    <property type="entry name" value="VOLTAGE-GATED POTASSIUM CHANNEL"/>
    <property type="match status" value="1"/>
</dbReference>
<dbReference type="AlphaFoldDB" id="A0A0D3JAE4"/>
<dbReference type="eggNOG" id="KOG1419">
    <property type="taxonomic scope" value="Eukaryota"/>
</dbReference>
<protein>
    <recommendedName>
        <fullName evidence="13">Ion transport domain-containing protein</fullName>
    </recommendedName>
</protein>
<reference evidence="15" key="1">
    <citation type="journal article" date="2013" name="Nature">
        <title>Pan genome of the phytoplankton Emiliania underpins its global distribution.</title>
        <authorList>
            <person name="Read B.A."/>
            <person name="Kegel J."/>
            <person name="Klute M.J."/>
            <person name="Kuo A."/>
            <person name="Lefebvre S.C."/>
            <person name="Maumus F."/>
            <person name="Mayer C."/>
            <person name="Miller J."/>
            <person name="Monier A."/>
            <person name="Salamov A."/>
            <person name="Young J."/>
            <person name="Aguilar M."/>
            <person name="Claverie J.M."/>
            <person name="Frickenhaus S."/>
            <person name="Gonzalez K."/>
            <person name="Herman E.K."/>
            <person name="Lin Y.C."/>
            <person name="Napier J."/>
            <person name="Ogata H."/>
            <person name="Sarno A.F."/>
            <person name="Shmutz J."/>
            <person name="Schroeder D."/>
            <person name="de Vargas C."/>
            <person name="Verret F."/>
            <person name="von Dassow P."/>
            <person name="Valentin K."/>
            <person name="Van de Peer Y."/>
            <person name="Wheeler G."/>
            <person name="Dacks J.B."/>
            <person name="Delwiche C.F."/>
            <person name="Dyhrman S.T."/>
            <person name="Glockner G."/>
            <person name="John U."/>
            <person name="Richards T."/>
            <person name="Worden A.Z."/>
            <person name="Zhang X."/>
            <person name="Grigoriev I.V."/>
            <person name="Allen A.E."/>
            <person name="Bidle K."/>
            <person name="Borodovsky M."/>
            <person name="Bowler C."/>
            <person name="Brownlee C."/>
            <person name="Cock J.M."/>
            <person name="Elias M."/>
            <person name="Gladyshev V.N."/>
            <person name="Groth M."/>
            <person name="Guda C."/>
            <person name="Hadaegh A."/>
            <person name="Iglesias-Rodriguez M.D."/>
            <person name="Jenkins J."/>
            <person name="Jones B.M."/>
            <person name="Lawson T."/>
            <person name="Leese F."/>
            <person name="Lindquist E."/>
            <person name="Lobanov A."/>
            <person name="Lomsadze A."/>
            <person name="Malik S.B."/>
            <person name="Marsh M.E."/>
            <person name="Mackinder L."/>
            <person name="Mock T."/>
            <person name="Mueller-Roeber B."/>
            <person name="Pagarete A."/>
            <person name="Parker M."/>
            <person name="Probert I."/>
            <person name="Quesneville H."/>
            <person name="Raines C."/>
            <person name="Rensing S.A."/>
            <person name="Riano-Pachon D.M."/>
            <person name="Richier S."/>
            <person name="Rokitta S."/>
            <person name="Shiraiwa Y."/>
            <person name="Soanes D.M."/>
            <person name="van der Giezen M."/>
            <person name="Wahlund T.M."/>
            <person name="Williams B."/>
            <person name="Wilson W."/>
            <person name="Wolfe G."/>
            <person name="Wurch L.L."/>
        </authorList>
    </citation>
    <scope>NUCLEOTIDE SEQUENCE</scope>
</reference>
<dbReference type="PRINTS" id="PR00169">
    <property type="entry name" value="KCHANNEL"/>
</dbReference>
<evidence type="ECO:0000256" key="9">
    <source>
        <dbReference type="ARBA" id="ARBA00023136"/>
    </source>
</evidence>
<dbReference type="InterPro" id="IPR005821">
    <property type="entry name" value="Ion_trans_dom"/>
</dbReference>
<keyword evidence="3" id="KW-0633">Potassium transport</keyword>
<dbReference type="GeneID" id="17266026"/>
<evidence type="ECO:0000256" key="2">
    <source>
        <dbReference type="ARBA" id="ARBA00022448"/>
    </source>
</evidence>
<evidence type="ECO:0000256" key="5">
    <source>
        <dbReference type="ARBA" id="ARBA00022826"/>
    </source>
</evidence>
<feature type="transmembrane region" description="Helical" evidence="12">
    <location>
        <begin position="81"/>
        <end position="98"/>
    </location>
</feature>
<feature type="transmembrane region" description="Helical" evidence="12">
    <location>
        <begin position="110"/>
        <end position="129"/>
    </location>
</feature>
<keyword evidence="2" id="KW-0813">Transport</keyword>
<feature type="transmembrane region" description="Helical" evidence="12">
    <location>
        <begin position="260"/>
        <end position="277"/>
    </location>
</feature>
<dbReference type="STRING" id="2903.R1EI12"/>
<dbReference type="GO" id="GO:0008076">
    <property type="term" value="C:voltage-gated potassium channel complex"/>
    <property type="evidence" value="ECO:0007669"/>
    <property type="project" value="InterPro"/>
</dbReference>
<proteinExistence type="predicted"/>
<dbReference type="InterPro" id="IPR028325">
    <property type="entry name" value="VG_K_chnl"/>
</dbReference>
<reference evidence="14" key="2">
    <citation type="submission" date="2024-10" db="UniProtKB">
        <authorList>
            <consortium name="EnsemblProtists"/>
        </authorList>
    </citation>
    <scope>IDENTIFICATION</scope>
</reference>
<dbReference type="GO" id="GO:0001508">
    <property type="term" value="P:action potential"/>
    <property type="evidence" value="ECO:0007669"/>
    <property type="project" value="TreeGrafter"/>
</dbReference>
<evidence type="ECO:0000256" key="11">
    <source>
        <dbReference type="SAM" id="MobiDB-lite"/>
    </source>
</evidence>
<feature type="region of interest" description="Disordered" evidence="11">
    <location>
        <begin position="381"/>
        <end position="408"/>
    </location>
</feature>
<dbReference type="GO" id="GO:0005249">
    <property type="term" value="F:voltage-gated potassium channel activity"/>
    <property type="evidence" value="ECO:0007669"/>
    <property type="project" value="InterPro"/>
</dbReference>
<dbReference type="OMA" id="ISMVILC"/>
<keyword evidence="7 12" id="KW-1133">Transmembrane helix</keyword>
<keyword evidence="5" id="KW-0631">Potassium channel</keyword>
<keyword evidence="4 12" id="KW-0812">Transmembrane</keyword>
<evidence type="ECO:0000256" key="4">
    <source>
        <dbReference type="ARBA" id="ARBA00022692"/>
    </source>
</evidence>
<dbReference type="PANTHER" id="PTHR11537:SF254">
    <property type="entry name" value="POTASSIUM VOLTAGE-GATED CHANNEL PROTEIN SHAB"/>
    <property type="match status" value="1"/>
</dbReference>
<keyword evidence="8" id="KW-0406">Ion transport</keyword>
<name>A0A0D3JAE4_EMIH1</name>
<feature type="transmembrane region" description="Helical" evidence="12">
    <location>
        <begin position="289"/>
        <end position="308"/>
    </location>
</feature>
<feature type="domain" description="Ion transport" evidence="13">
    <location>
        <begin position="79"/>
        <end position="310"/>
    </location>
</feature>
<dbReference type="RefSeq" id="XP_005772908.1">
    <property type="nucleotide sequence ID" value="XM_005772851.1"/>
</dbReference>
<evidence type="ECO:0000256" key="1">
    <source>
        <dbReference type="ARBA" id="ARBA00004141"/>
    </source>
</evidence>
<dbReference type="Proteomes" id="UP000013827">
    <property type="component" value="Unassembled WGS sequence"/>
</dbReference>
<keyword evidence="15" id="KW-1185">Reference proteome</keyword>
<sequence length="408" mass="44916">MITLDDDAQRLPRNPCRRLRRALITALSDPQPLPPRRRPTSRLSEPKADRCESDVLRDSRVSARKATYLVLSGANTAARRFETFLIALVITNVVLVIIDSDPYVGTGQGTAFRVGYMAFELFSLLVFIAEYAARLWSCVESPGGPVACCGWNARLRWRLAYASTPLAIIDLASIPPFAFDLIFEKDDRMRGISLIRTLRIISLLRLERSFRSFARVLTVLGNQRSELGVAAFVAAILLLMSAATIYYLENPAQPEHFRSIFSSMWWAVTALTTVGYGDVYPVTTAGKMFGSVVAFLGVGFFALPAGTVSDLGASRISAHLGASTLGYSREEEEEDGSSRDELETIQAALRALRREQHALAAALLEERASLLQQQHRQRSSGSGWWDQAAAAGESVPAGEPPRYEARSL</sequence>
<comment type="subcellular location">
    <subcellularLocation>
        <location evidence="1">Membrane</location>
        <topology evidence="1">Multi-pass membrane protein</topology>
    </subcellularLocation>
</comment>
<dbReference type="Pfam" id="PF00520">
    <property type="entry name" value="Ion_trans"/>
    <property type="match status" value="1"/>
</dbReference>
<dbReference type="KEGG" id="ehx:EMIHUDRAFT_101833"/>